<dbReference type="AlphaFoldDB" id="A0A382R161"/>
<sequence>YECSGTHSRDPSCAADTQWSLVGRLCGYYGSNVARFDLISPAGFGSSSSHQRKL</sequence>
<name>A0A382R161_9ZZZZ</name>
<evidence type="ECO:0000313" key="1">
    <source>
        <dbReference type="EMBL" id="SVC90865.1"/>
    </source>
</evidence>
<gene>
    <name evidence="1" type="ORF">METZ01_LOCUS343719</name>
</gene>
<proteinExistence type="predicted"/>
<organism evidence="1">
    <name type="scientific">marine metagenome</name>
    <dbReference type="NCBI Taxonomy" id="408172"/>
    <lineage>
        <taxon>unclassified sequences</taxon>
        <taxon>metagenomes</taxon>
        <taxon>ecological metagenomes</taxon>
    </lineage>
</organism>
<feature type="non-terminal residue" evidence="1">
    <location>
        <position position="54"/>
    </location>
</feature>
<protein>
    <submittedName>
        <fullName evidence="1">Uncharacterized protein</fullName>
    </submittedName>
</protein>
<accession>A0A382R161</accession>
<feature type="non-terminal residue" evidence="1">
    <location>
        <position position="1"/>
    </location>
</feature>
<dbReference type="EMBL" id="UINC01118021">
    <property type="protein sequence ID" value="SVC90865.1"/>
    <property type="molecule type" value="Genomic_DNA"/>
</dbReference>
<reference evidence="1" key="1">
    <citation type="submission" date="2018-05" db="EMBL/GenBank/DDBJ databases">
        <authorList>
            <person name="Lanie J.A."/>
            <person name="Ng W.-L."/>
            <person name="Kazmierczak K.M."/>
            <person name="Andrzejewski T.M."/>
            <person name="Davidsen T.M."/>
            <person name="Wayne K.J."/>
            <person name="Tettelin H."/>
            <person name="Glass J.I."/>
            <person name="Rusch D."/>
            <person name="Podicherti R."/>
            <person name="Tsui H.-C.T."/>
            <person name="Winkler M.E."/>
        </authorList>
    </citation>
    <scope>NUCLEOTIDE SEQUENCE</scope>
</reference>